<reference evidence="9 10" key="1">
    <citation type="journal article" date="2015" name="Genome Announc.">
        <title>Complete Genome Sequence of Spiroplasma litorale TN-1T (DSM 21781), a Bacterium Isolated from a Green-Eyed Horsefly (Tabanus nigrovittatus).</title>
        <authorList>
            <person name="Lo W.S."/>
            <person name="Lai Y.C."/>
            <person name="Lien Y.W."/>
            <person name="Wang T.H."/>
            <person name="Kuo C.H."/>
        </authorList>
    </citation>
    <scope>NUCLEOTIDE SEQUENCE [LARGE SCALE GENOMIC DNA]</scope>
    <source>
        <strain evidence="9 10">TN-1</strain>
    </source>
</reference>
<dbReference type="KEGG" id="sll:SLITO_v1c02730"/>
<name>A0A0K1W181_9MOLU</name>
<evidence type="ECO:0000256" key="5">
    <source>
        <dbReference type="ARBA" id="ARBA00048550"/>
    </source>
</evidence>
<dbReference type="SUPFAM" id="SSF52418">
    <property type="entry name" value="Nucleoside phosphorylase/phosphoribosyltransferase catalytic domain"/>
    <property type="match status" value="1"/>
</dbReference>
<dbReference type="InterPro" id="IPR000312">
    <property type="entry name" value="Glycosyl_Trfase_fam3"/>
</dbReference>
<proteinExistence type="inferred from homology"/>
<dbReference type="Pfam" id="PF07831">
    <property type="entry name" value="PYNP_C"/>
    <property type="match status" value="1"/>
</dbReference>
<evidence type="ECO:0000313" key="10">
    <source>
        <dbReference type="Proteomes" id="UP000067476"/>
    </source>
</evidence>
<evidence type="ECO:0000256" key="4">
    <source>
        <dbReference type="ARBA" id="ARBA00022679"/>
    </source>
</evidence>
<comment type="similarity">
    <text evidence="1">Belongs to the thymidine/pyrimidine-nucleoside phosphorylase family.</text>
</comment>
<dbReference type="PATRIC" id="fig|216942.3.peg.275"/>
<dbReference type="NCBIfam" id="NF004490">
    <property type="entry name" value="PRK05820.1"/>
    <property type="match status" value="1"/>
</dbReference>
<dbReference type="SMART" id="SM00941">
    <property type="entry name" value="PYNP_C"/>
    <property type="match status" value="1"/>
</dbReference>
<evidence type="ECO:0000256" key="1">
    <source>
        <dbReference type="ARBA" id="ARBA00006915"/>
    </source>
</evidence>
<dbReference type="Gene3D" id="1.20.970.10">
    <property type="entry name" value="Transferase, Pyrimidine Nucleoside Phosphorylase, Chain C"/>
    <property type="match status" value="1"/>
</dbReference>
<dbReference type="InterPro" id="IPR018090">
    <property type="entry name" value="Pyrmidine_PPas_bac/euk"/>
</dbReference>
<dbReference type="PANTHER" id="PTHR10515">
    <property type="entry name" value="THYMIDINE PHOSPHORYLASE"/>
    <property type="match status" value="1"/>
</dbReference>
<dbReference type="EMBL" id="CP012357">
    <property type="protein sequence ID" value="AKX33928.1"/>
    <property type="molecule type" value="Genomic_DNA"/>
</dbReference>
<dbReference type="PROSITE" id="PS50084">
    <property type="entry name" value="KH_TYPE_1"/>
    <property type="match status" value="1"/>
</dbReference>
<dbReference type="InterPro" id="IPR036566">
    <property type="entry name" value="PYNP-like_C_sf"/>
</dbReference>
<dbReference type="PANTHER" id="PTHR10515:SF0">
    <property type="entry name" value="THYMIDINE PHOSPHORYLASE"/>
    <property type="match status" value="1"/>
</dbReference>
<organism evidence="9 10">
    <name type="scientific">Spiroplasma litorale</name>
    <dbReference type="NCBI Taxonomy" id="216942"/>
    <lineage>
        <taxon>Bacteria</taxon>
        <taxon>Bacillati</taxon>
        <taxon>Mycoplasmatota</taxon>
        <taxon>Mollicutes</taxon>
        <taxon>Entomoplasmatales</taxon>
        <taxon>Spiroplasmataceae</taxon>
        <taxon>Spiroplasma</taxon>
    </lineage>
</organism>
<protein>
    <submittedName>
        <fullName evidence="9">Thymidine phosphorylase</fullName>
    </submittedName>
</protein>
<evidence type="ECO:0000259" key="8">
    <source>
        <dbReference type="SMART" id="SM00941"/>
    </source>
</evidence>
<keyword evidence="10" id="KW-1185">Reference proteome</keyword>
<dbReference type="PROSITE" id="PS00647">
    <property type="entry name" value="THYMID_PHOSPHORYLASE"/>
    <property type="match status" value="1"/>
</dbReference>
<keyword evidence="7" id="KW-0694">RNA-binding</keyword>
<dbReference type="InterPro" id="IPR035902">
    <property type="entry name" value="Nuc_phospho_transferase"/>
</dbReference>
<dbReference type="GO" id="GO:0006206">
    <property type="term" value="P:pyrimidine nucleobase metabolic process"/>
    <property type="evidence" value="ECO:0007669"/>
    <property type="project" value="InterPro"/>
</dbReference>
<dbReference type="SUPFAM" id="SSF47648">
    <property type="entry name" value="Nucleoside phosphorylase/phosphoribosyltransferase N-terminal domain"/>
    <property type="match status" value="1"/>
</dbReference>
<dbReference type="InterPro" id="IPR017872">
    <property type="entry name" value="Pyrmidine_PPase_CS"/>
</dbReference>
<accession>A0A0K1W181</accession>
<keyword evidence="4" id="KW-0808">Transferase</keyword>
<feature type="domain" description="Pyrimidine nucleoside phosphorylase C-terminal" evidence="8">
    <location>
        <begin position="345"/>
        <end position="417"/>
    </location>
</feature>
<comment type="catalytic activity">
    <reaction evidence="5">
        <text>thymidine + phosphate = 2-deoxy-alpha-D-ribose 1-phosphate + thymine</text>
        <dbReference type="Rhea" id="RHEA:16037"/>
        <dbReference type="ChEBI" id="CHEBI:17748"/>
        <dbReference type="ChEBI" id="CHEBI:17821"/>
        <dbReference type="ChEBI" id="CHEBI:43474"/>
        <dbReference type="ChEBI" id="CHEBI:57259"/>
        <dbReference type="EC" id="2.4.2.4"/>
    </reaction>
</comment>
<gene>
    <name evidence="9" type="primary">deoA</name>
    <name evidence="9" type="ORF">SLITO_v1c02730</name>
</gene>
<dbReference type="SUPFAM" id="SSF54680">
    <property type="entry name" value="Pyrimidine nucleoside phosphorylase C-terminal domain"/>
    <property type="match status" value="1"/>
</dbReference>
<dbReference type="OrthoDB" id="9763887at2"/>
<dbReference type="InterPro" id="IPR036320">
    <property type="entry name" value="Glycosyl_Trfase_fam3_N_dom_sf"/>
</dbReference>
<comment type="subunit">
    <text evidence="2">Homodimer.</text>
</comment>
<dbReference type="GO" id="GO:0004645">
    <property type="term" value="F:1,4-alpha-oligoglucan phosphorylase activity"/>
    <property type="evidence" value="ECO:0007669"/>
    <property type="project" value="InterPro"/>
</dbReference>
<evidence type="ECO:0000256" key="7">
    <source>
        <dbReference type="PROSITE-ProRule" id="PRU00117"/>
    </source>
</evidence>
<dbReference type="InterPro" id="IPR000053">
    <property type="entry name" value="Thymidine/pyrmidine_PPase"/>
</dbReference>
<dbReference type="AlphaFoldDB" id="A0A0K1W181"/>
<dbReference type="RefSeq" id="WP_075058024.1">
    <property type="nucleotide sequence ID" value="NZ_CP012357.1"/>
</dbReference>
<evidence type="ECO:0000256" key="2">
    <source>
        <dbReference type="ARBA" id="ARBA00011738"/>
    </source>
</evidence>
<evidence type="ECO:0000256" key="3">
    <source>
        <dbReference type="ARBA" id="ARBA00022676"/>
    </source>
</evidence>
<dbReference type="Gene3D" id="3.40.1030.10">
    <property type="entry name" value="Nucleoside phosphorylase/phosphoribosyltransferase catalytic domain"/>
    <property type="match status" value="1"/>
</dbReference>
<dbReference type="InterPro" id="IPR017459">
    <property type="entry name" value="Glycosyl_Trfase_fam3_N_dom"/>
</dbReference>
<dbReference type="PIRSF" id="PIRSF000478">
    <property type="entry name" value="TP_PyNP"/>
    <property type="match status" value="1"/>
</dbReference>
<evidence type="ECO:0000313" key="9">
    <source>
        <dbReference type="EMBL" id="AKX33928.1"/>
    </source>
</evidence>
<dbReference type="InterPro" id="IPR013102">
    <property type="entry name" value="PYNP_C"/>
</dbReference>
<dbReference type="GO" id="GO:0005829">
    <property type="term" value="C:cytosol"/>
    <property type="evidence" value="ECO:0007669"/>
    <property type="project" value="TreeGrafter"/>
</dbReference>
<dbReference type="STRING" id="216942.SLITO_v1c02730"/>
<dbReference type="GO" id="GO:0006213">
    <property type="term" value="P:pyrimidine nucleoside metabolic process"/>
    <property type="evidence" value="ECO:0007669"/>
    <property type="project" value="InterPro"/>
</dbReference>
<sequence length="436" mass="48490">MNFNSIIEKKKKNIELNESEINFLIEGFLNNKIKDYQMSAFLMAVYFNNMTKNELYFLTNAMIRSGKKYDLEGVEGPIADKHSTGGVGDKTSLIYAPLVASFGIKVAKISGRGLGKTGGTIDKLESCTGWTSLISEEEFNSNVKNKYISIIGQSENIVPADKVLYALRDVTGTVDSIPLIASSIMSKKLAVRNTSIILDVKVGSGAFMQNIDDALLLANTMIEIGNLYNRNVSVILTNMNFPLGRSIGNALEVKEAWETLNGNGCTSLEEISTTAAAITLLDNGIFNDYKIACEEINKVIKSKKAANLLKEFVINQNGDFDKIINYDDNFKTKNVIEIRSEKKGYLNYDSNSIGNLSLNLGAGRETKEDKIDFASGIYLNKLPNEFVNENEIIFTLYTNKDSVEIFKNMSHECYKITDNKNESDLILKIISKNYNL</sequence>
<dbReference type="NCBIfam" id="TIGR02644">
    <property type="entry name" value="Y_phosphoryl"/>
    <property type="match status" value="1"/>
</dbReference>
<dbReference type="Proteomes" id="UP000067476">
    <property type="component" value="Chromosome"/>
</dbReference>
<dbReference type="Pfam" id="PF00591">
    <property type="entry name" value="Glycos_transf_3"/>
    <property type="match status" value="1"/>
</dbReference>
<dbReference type="Gene3D" id="3.90.1170.30">
    <property type="entry name" value="Pyrimidine nucleoside phosphorylase-like, C-terminal domain"/>
    <property type="match status" value="1"/>
</dbReference>
<dbReference type="GO" id="GO:0009032">
    <property type="term" value="F:thymidine phosphorylase activity"/>
    <property type="evidence" value="ECO:0007669"/>
    <property type="project" value="UniProtKB-EC"/>
</dbReference>
<dbReference type="Pfam" id="PF02885">
    <property type="entry name" value="Glycos_trans_3N"/>
    <property type="match status" value="1"/>
</dbReference>
<keyword evidence="3" id="KW-0328">Glycosyltransferase</keyword>
<dbReference type="FunFam" id="3.40.1030.10:FF:000003">
    <property type="entry name" value="Pyrimidine-nucleoside phosphorylase"/>
    <property type="match status" value="1"/>
</dbReference>
<comment type="function">
    <text evidence="6">The enzymes which catalyze the reversible phosphorolysis of pyrimidine nucleosides are involved in the degradation of these compounds and in their utilization as carbon and energy sources, or in the rescue of pyrimidine bases for nucleotide synthesis.</text>
</comment>
<dbReference type="GO" id="GO:0003723">
    <property type="term" value="F:RNA binding"/>
    <property type="evidence" value="ECO:0007669"/>
    <property type="project" value="UniProtKB-UniRule"/>
</dbReference>
<evidence type="ECO:0000256" key="6">
    <source>
        <dbReference type="ARBA" id="ARBA00056338"/>
    </source>
</evidence>